<feature type="transmembrane region" description="Helical" evidence="1">
    <location>
        <begin position="76"/>
        <end position="95"/>
    </location>
</feature>
<reference evidence="2 3" key="1">
    <citation type="submission" date="2012-02" db="EMBL/GenBank/DDBJ databases">
        <title>Complete sequence of plasmid 2 of Singulisphaera acidiphila DSM 18658.</title>
        <authorList>
            <consortium name="US DOE Joint Genome Institute (JGI-PGF)"/>
            <person name="Lucas S."/>
            <person name="Copeland A."/>
            <person name="Lapidus A."/>
            <person name="Glavina del Rio T."/>
            <person name="Dalin E."/>
            <person name="Tice H."/>
            <person name="Bruce D."/>
            <person name="Goodwin L."/>
            <person name="Pitluck S."/>
            <person name="Peters L."/>
            <person name="Ovchinnikova G."/>
            <person name="Chertkov O."/>
            <person name="Kyrpides N."/>
            <person name="Mavromatis K."/>
            <person name="Ivanova N."/>
            <person name="Brettin T."/>
            <person name="Detter J.C."/>
            <person name="Han C."/>
            <person name="Larimer F."/>
            <person name="Land M."/>
            <person name="Hauser L."/>
            <person name="Markowitz V."/>
            <person name="Cheng J.-F."/>
            <person name="Hugenholtz P."/>
            <person name="Woyke T."/>
            <person name="Wu D."/>
            <person name="Tindall B."/>
            <person name="Pomrenke H."/>
            <person name="Brambilla E."/>
            <person name="Klenk H.-P."/>
            <person name="Eisen J.A."/>
        </authorList>
    </citation>
    <scope>NUCLEOTIDE SEQUENCE [LARGE SCALE GENOMIC DNA]</scope>
    <source>
        <strain evidence="3">ATCC BAA-1392 / DSM 18658 / VKM B-2454 / MOB10</strain>
        <plasmid evidence="2 3">pSINAC02</plasmid>
    </source>
</reference>
<evidence type="ECO:0000313" key="2">
    <source>
        <dbReference type="EMBL" id="AGA31677.1"/>
    </source>
</evidence>
<feature type="transmembrane region" description="Helical" evidence="1">
    <location>
        <begin position="164"/>
        <end position="188"/>
    </location>
</feature>
<feature type="transmembrane region" description="Helical" evidence="1">
    <location>
        <begin position="208"/>
        <end position="226"/>
    </location>
</feature>
<evidence type="ECO:0000256" key="1">
    <source>
        <dbReference type="SAM" id="Phobius"/>
    </source>
</evidence>
<dbReference type="KEGG" id="saci:Sinac_7647"/>
<protein>
    <submittedName>
        <fullName evidence="2">Uncharacterized protein</fullName>
    </submittedName>
</protein>
<feature type="transmembrane region" description="Helical" evidence="1">
    <location>
        <begin position="7"/>
        <end position="31"/>
    </location>
</feature>
<keyword evidence="1" id="KW-0812">Transmembrane</keyword>
<dbReference type="AlphaFoldDB" id="L0DRR7"/>
<sequence length="722" mass="80727">MSGVKVIILTLVATWFLWAAAIPLSVTSAILWNGSAFVNPPSLWAFASLTIQVVIVSIIARVAGIGRSKLSDDDSTGCLLIVAIIVSLLTNAWSLSFETLLSIDRPMGMVALLLAGAVCWALNGGCDESCEYAASDEMPISTYLWILTLVPVTVDSYWTLPPLAFLVLGLVRVVLATLGLRVIGLIVLREGHDIGWVSIDTRLTGRALITVAVVALSLFGITRWSLHDRLKDLQVQTIVGKAEVSGDVEELSKLLANADALLETTDSRRERVKQLLLNAHCDRIEEKFSEWSHEQLKLHSNANDRIISFRKLESGPLQTLDSVCAKFGREPFDSSIGLWRDRYFAFINTIDMRTELRLVIASHSFSKMTRHLASDDVAKARVALGAAWLKWFALRSEYPDKSVEAAKDLHSQAVPYWTPEQAEAGRKFELKAWRTYILAAMPTETDKAGATAAHALIAKAERAFPGFWKSERDFLLTFRKDSVRQALAGDDAPGTFERFARAYEEWPDEVDDIAREMKARLFQLIDRQPGNIVIDTLLKRIDGEWPGYWDEVAFGLTSAGDLLELVKLVENSGLPSAWRDQVTTWAKYDRFSRFRLSDVVEADRRRNRAIWAHLIEGERAAGRFAAAYVLSVKGKADDTTQGLLRRRAARAWYDRVAPTLEIVGGTNMPPIASTSAEAMWEAFHRSRGDRSIHLARQDTKGFLYAFKGRFNYVSGTFKEHYR</sequence>
<accession>L0DRR7</accession>
<keyword evidence="3" id="KW-1185">Reference proteome</keyword>
<feature type="transmembrane region" description="Helical" evidence="1">
    <location>
        <begin position="138"/>
        <end position="158"/>
    </location>
</feature>
<organism evidence="2 3">
    <name type="scientific">Singulisphaera acidiphila (strain ATCC BAA-1392 / DSM 18658 / VKM B-2454 / MOB10)</name>
    <dbReference type="NCBI Taxonomy" id="886293"/>
    <lineage>
        <taxon>Bacteria</taxon>
        <taxon>Pseudomonadati</taxon>
        <taxon>Planctomycetota</taxon>
        <taxon>Planctomycetia</taxon>
        <taxon>Isosphaerales</taxon>
        <taxon>Isosphaeraceae</taxon>
        <taxon>Singulisphaera</taxon>
    </lineage>
</organism>
<gene>
    <name evidence="2" type="ordered locus">Sinac_7647</name>
</gene>
<dbReference type="EMBL" id="CP003366">
    <property type="protein sequence ID" value="AGA31677.1"/>
    <property type="molecule type" value="Genomic_DNA"/>
</dbReference>
<dbReference type="RefSeq" id="WP_015250737.1">
    <property type="nucleotide sequence ID" value="NC_019894.1"/>
</dbReference>
<feature type="transmembrane region" description="Helical" evidence="1">
    <location>
        <begin position="43"/>
        <end position="64"/>
    </location>
</feature>
<keyword evidence="1" id="KW-1133">Transmembrane helix</keyword>
<feature type="transmembrane region" description="Helical" evidence="1">
    <location>
        <begin position="107"/>
        <end position="126"/>
    </location>
</feature>
<keyword evidence="2" id="KW-0614">Plasmid</keyword>
<geneLocation type="plasmid" evidence="2 3">
    <name>pSINAC02</name>
</geneLocation>
<name>L0DRR7_SINAD</name>
<evidence type="ECO:0000313" key="3">
    <source>
        <dbReference type="Proteomes" id="UP000010798"/>
    </source>
</evidence>
<dbReference type="Proteomes" id="UP000010798">
    <property type="component" value="Plasmid pSINAC02"/>
</dbReference>
<dbReference type="HOGENOM" id="CLU_383042_0_0_0"/>
<proteinExistence type="predicted"/>
<keyword evidence="1" id="KW-0472">Membrane</keyword>